<evidence type="ECO:0000313" key="4">
    <source>
        <dbReference type="Proteomes" id="UP000664654"/>
    </source>
</evidence>
<feature type="transmembrane region" description="Helical" evidence="1">
    <location>
        <begin position="32"/>
        <end position="53"/>
    </location>
</feature>
<gene>
    <name evidence="3" type="ORF">J0A66_14920</name>
</gene>
<dbReference type="Pfam" id="PF01551">
    <property type="entry name" value="Peptidase_M23"/>
    <property type="match status" value="1"/>
</dbReference>
<dbReference type="AlphaFoldDB" id="A0A939DQT1"/>
<dbReference type="CDD" id="cd12797">
    <property type="entry name" value="M23_peptidase"/>
    <property type="match status" value="1"/>
</dbReference>
<keyword evidence="1" id="KW-0472">Membrane</keyword>
<dbReference type="InterPro" id="IPR016047">
    <property type="entry name" value="M23ase_b-sheet_dom"/>
</dbReference>
<dbReference type="PANTHER" id="PTHR21666">
    <property type="entry name" value="PEPTIDASE-RELATED"/>
    <property type="match status" value="1"/>
</dbReference>
<dbReference type="GO" id="GO:0004222">
    <property type="term" value="F:metalloendopeptidase activity"/>
    <property type="evidence" value="ECO:0007669"/>
    <property type="project" value="TreeGrafter"/>
</dbReference>
<proteinExistence type="predicted"/>
<dbReference type="SUPFAM" id="SSF51261">
    <property type="entry name" value="Duplicated hybrid motif"/>
    <property type="match status" value="1"/>
</dbReference>
<name>A0A939DQT1_9ALTE</name>
<keyword evidence="1" id="KW-0812">Transmembrane</keyword>
<accession>A0A939DQT1</accession>
<evidence type="ECO:0000256" key="1">
    <source>
        <dbReference type="SAM" id="Phobius"/>
    </source>
</evidence>
<keyword evidence="1" id="KW-1133">Transmembrane helix</keyword>
<dbReference type="RefSeq" id="WP_206574641.1">
    <property type="nucleotide sequence ID" value="NZ_JAFKCV010000009.1"/>
</dbReference>
<dbReference type="InterPro" id="IPR050570">
    <property type="entry name" value="Cell_wall_metabolism_enzyme"/>
</dbReference>
<feature type="transmembrane region" description="Helical" evidence="1">
    <location>
        <begin position="59"/>
        <end position="76"/>
    </location>
</feature>
<reference evidence="3" key="1">
    <citation type="submission" date="2021-03" db="EMBL/GenBank/DDBJ databases">
        <title>novel species isolated from a fishpond in China.</title>
        <authorList>
            <person name="Lu H."/>
            <person name="Cai Z."/>
        </authorList>
    </citation>
    <scope>NUCLEOTIDE SEQUENCE</scope>
    <source>
        <strain evidence="3">JCM 30855</strain>
    </source>
</reference>
<feature type="transmembrane region" description="Helical" evidence="1">
    <location>
        <begin position="88"/>
        <end position="109"/>
    </location>
</feature>
<comment type="caution">
    <text evidence="3">The sequence shown here is derived from an EMBL/GenBank/DDBJ whole genome shotgun (WGS) entry which is preliminary data.</text>
</comment>
<dbReference type="EMBL" id="JAFKCV010000009">
    <property type="protein sequence ID" value="MBN7826525.1"/>
    <property type="molecule type" value="Genomic_DNA"/>
</dbReference>
<protein>
    <submittedName>
        <fullName evidence="3">Peptidoglycan DD-metalloendopeptidase family protein</fullName>
    </submittedName>
</protein>
<dbReference type="InterPro" id="IPR011055">
    <property type="entry name" value="Dup_hybrid_motif"/>
</dbReference>
<feature type="domain" description="M23ase beta-sheet core" evidence="2">
    <location>
        <begin position="216"/>
        <end position="286"/>
    </location>
</feature>
<keyword evidence="4" id="KW-1185">Reference proteome</keyword>
<dbReference type="Proteomes" id="UP000664654">
    <property type="component" value="Unassembled WGS sequence"/>
</dbReference>
<dbReference type="Gene3D" id="2.70.70.10">
    <property type="entry name" value="Glucose Permease (Domain IIA)"/>
    <property type="match status" value="1"/>
</dbReference>
<organism evidence="3 4">
    <name type="scientific">Bowmanella dokdonensis</name>
    <dbReference type="NCBI Taxonomy" id="751969"/>
    <lineage>
        <taxon>Bacteria</taxon>
        <taxon>Pseudomonadati</taxon>
        <taxon>Pseudomonadota</taxon>
        <taxon>Gammaproteobacteria</taxon>
        <taxon>Alteromonadales</taxon>
        <taxon>Alteromonadaceae</taxon>
        <taxon>Bowmanella</taxon>
    </lineage>
</organism>
<evidence type="ECO:0000259" key="2">
    <source>
        <dbReference type="Pfam" id="PF01551"/>
    </source>
</evidence>
<dbReference type="PANTHER" id="PTHR21666:SF285">
    <property type="entry name" value="M23 FAMILY METALLOPEPTIDASE"/>
    <property type="match status" value="1"/>
</dbReference>
<sequence length="318" mass="34644">MSWMVILTQVILPLVLLAWVALCPAGGWLARALQLLSVSVVLLAIGLVFLWVVPPFWMPWAYGLILLIIVVTRLIRKGFPGPGLWRTSTVNSAVILVVAVLGLPGGYLIGQAVTGRILPDETVVDIASPLPSGHYLIAHGGSSPVVNAHLKTLDQAVERFRPWRGQSKALDIFKITPFGFHKTGWQPSNPARYRTFGVPVLSPCNGEVALLADGIRDMTVPQMDRDHMAGNYVAIDCGDFFVILAHLRQGSIVVETADKVKTGDLLGQMGNSGNSSQPHLHLHAQKGLPLDAPLSGEPVWLTINNRFLVRNNRLQVVY</sequence>
<feature type="transmembrane region" description="Helical" evidence="1">
    <location>
        <begin position="6"/>
        <end position="25"/>
    </location>
</feature>
<evidence type="ECO:0000313" key="3">
    <source>
        <dbReference type="EMBL" id="MBN7826525.1"/>
    </source>
</evidence>